<accession>A0ABQ8BFS1</accession>
<proteinExistence type="predicted"/>
<organism evidence="2 3">
    <name type="scientific">Brassica napus</name>
    <name type="common">Rape</name>
    <dbReference type="NCBI Taxonomy" id="3708"/>
    <lineage>
        <taxon>Eukaryota</taxon>
        <taxon>Viridiplantae</taxon>
        <taxon>Streptophyta</taxon>
        <taxon>Embryophyta</taxon>
        <taxon>Tracheophyta</taxon>
        <taxon>Spermatophyta</taxon>
        <taxon>Magnoliopsida</taxon>
        <taxon>eudicotyledons</taxon>
        <taxon>Gunneridae</taxon>
        <taxon>Pentapetalae</taxon>
        <taxon>rosids</taxon>
        <taxon>malvids</taxon>
        <taxon>Brassicales</taxon>
        <taxon>Brassicaceae</taxon>
        <taxon>Brassiceae</taxon>
        <taxon>Brassica</taxon>
    </lineage>
</organism>
<feature type="non-terminal residue" evidence="2">
    <location>
        <position position="1"/>
    </location>
</feature>
<dbReference type="EMBL" id="JAGKQM010000011">
    <property type="protein sequence ID" value="KAH0903676.1"/>
    <property type="molecule type" value="Genomic_DNA"/>
</dbReference>
<dbReference type="Proteomes" id="UP000824890">
    <property type="component" value="Unassembled WGS sequence"/>
</dbReference>
<protein>
    <recommendedName>
        <fullName evidence="1">VAN3-binding protein-like auxin canalisation domain-containing protein</fullName>
    </recommendedName>
</protein>
<sequence length="176" mass="18965">GENLTIKRLASLFSTPSYQSIQTDKSIFFWKMASSQVFLSDVKSGCFVSGRRGMLGAELMSVDMLLLDSKIHAAVSLVGVDAAVADIAGVTAASSSYGKDEKMAKTVVADPRSVNAVLRGVAKWKVRYIKEVWNIASVTPVVVAVEVRVVDSSHSDEPIQENFLGAVYVLLLGYFA</sequence>
<evidence type="ECO:0000259" key="1">
    <source>
        <dbReference type="Pfam" id="PF05703"/>
    </source>
</evidence>
<name>A0ABQ8BFS1_BRANA</name>
<dbReference type="InterPro" id="IPR008546">
    <property type="entry name" value="VAN3-bd-like_auxin_canal"/>
</dbReference>
<evidence type="ECO:0000313" key="2">
    <source>
        <dbReference type="EMBL" id="KAH0903676.1"/>
    </source>
</evidence>
<comment type="caution">
    <text evidence="2">The sequence shown here is derived from an EMBL/GenBank/DDBJ whole genome shotgun (WGS) entry which is preliminary data.</text>
</comment>
<gene>
    <name evidence="2" type="ORF">HID58_043179</name>
</gene>
<feature type="domain" description="VAN3-binding protein-like auxin canalisation" evidence="1">
    <location>
        <begin position="69"/>
        <end position="109"/>
    </location>
</feature>
<reference evidence="2 3" key="1">
    <citation type="submission" date="2021-05" db="EMBL/GenBank/DDBJ databases">
        <title>Genome Assembly of Synthetic Allotetraploid Brassica napus Reveals Homoeologous Exchanges between Subgenomes.</title>
        <authorList>
            <person name="Davis J.T."/>
        </authorList>
    </citation>
    <scope>NUCLEOTIDE SEQUENCE [LARGE SCALE GENOMIC DNA]</scope>
    <source>
        <strain evidence="3">cv. Da-Ae</strain>
        <tissue evidence="2">Seedling</tissue>
    </source>
</reference>
<dbReference type="Pfam" id="PF05703">
    <property type="entry name" value="Auxin_canalis"/>
    <property type="match status" value="1"/>
</dbReference>
<evidence type="ECO:0000313" key="3">
    <source>
        <dbReference type="Proteomes" id="UP000824890"/>
    </source>
</evidence>
<keyword evidence="3" id="KW-1185">Reference proteome</keyword>